<dbReference type="AlphaFoldDB" id="A0A4V6NCV7"/>
<dbReference type="InterPro" id="IPR004919">
    <property type="entry name" value="GmrSD_N"/>
</dbReference>
<keyword evidence="4" id="KW-1185">Reference proteome</keyword>
<dbReference type="InterPro" id="IPR011089">
    <property type="entry name" value="GmrSD_C"/>
</dbReference>
<accession>A0A4V6NCV7</accession>
<evidence type="ECO:0000259" key="1">
    <source>
        <dbReference type="Pfam" id="PF03235"/>
    </source>
</evidence>
<sequence length="601" mass="71036">MAGKPFDAKEQNLMELIQGHYLFKVPDYQRLYSWGERNWKEFLRDLIDAFKNNMPHYLGSIILRRARDKKCGGFSVYTVYEVIDGQQRLTTLIIMLKAINDLLGDEVFSLKRGNCFVLELGNLNEEFFRKFLGGESFSREDLRFLTNRLIRDAYEYFKAKLGELDDIGGFIDFLYKKLFVVKTEVEDEKISIKIFETINDRGRPLTYIDKLKSFLMFVSTKHLAGKFNEEINLTFSQLFRNFEYLRELARITDVSYFRGLSEDDLLRFVFHYLGEGLYGYVPEYPYDASLESIFNAIKQRIDDLSHSKSLLEEFLKELLITMKGVLRSVLEILLSVLIPTEREGILESFGEHEVEFNPRLCKLVRFLGPIRHSWILLILLKLKGWLDDKWILLLETLDLRVYKLVGSQVRRDLYLDIIIKLKNETLSKRLETKLKDFIRRVANDYRIVAVLNGHMYGNPATKYILWEYVRNFQEVEDCQRYPDRKFKECSIKEFEELEVEHILPRSLDIDPSSFGFSDRIEYEAGVNKIGNLSLLKSNLNQRCKNRLPSSEGKYLDDCYKSDENKNCELYLLALTNRNWNKGEIDRRTKRITEFVLNRWKV</sequence>
<dbReference type="EMBL" id="SMFV01000007">
    <property type="protein sequence ID" value="TCK02486.1"/>
    <property type="molecule type" value="Genomic_DNA"/>
</dbReference>
<dbReference type="Pfam" id="PF07510">
    <property type="entry name" value="GmrSD_C"/>
    <property type="match status" value="1"/>
</dbReference>
<evidence type="ECO:0000313" key="4">
    <source>
        <dbReference type="Proteomes" id="UP000295777"/>
    </source>
</evidence>
<protein>
    <submittedName>
        <fullName evidence="3">Uncharacterized protein DUF1524</fullName>
    </submittedName>
</protein>
<feature type="domain" description="GmrSD restriction endonucleases C-terminal" evidence="2">
    <location>
        <begin position="460"/>
        <end position="593"/>
    </location>
</feature>
<comment type="caution">
    <text evidence="3">The sequence shown here is derived from an EMBL/GenBank/DDBJ whole genome shotgun (WGS) entry which is preliminary data.</text>
</comment>
<dbReference type="Pfam" id="PF03235">
    <property type="entry name" value="GmrSD_N"/>
    <property type="match status" value="1"/>
</dbReference>
<reference evidence="3 4" key="1">
    <citation type="submission" date="2019-03" db="EMBL/GenBank/DDBJ databases">
        <title>Genomic Encyclopedia of Archaeal and Bacterial Type Strains, Phase II (KMG-II): from individual species to whole genera.</title>
        <authorList>
            <person name="Goeker M."/>
        </authorList>
    </citation>
    <scope>NUCLEOTIDE SEQUENCE [LARGE SCALE GENOMIC DNA]</scope>
    <source>
        <strain evidence="3 4">DSM 24425</strain>
    </source>
</reference>
<evidence type="ECO:0000313" key="3">
    <source>
        <dbReference type="EMBL" id="TCK02486.1"/>
    </source>
</evidence>
<organism evidence="3 4">
    <name type="scientific">Phorcysia thermohydrogeniphila</name>
    <dbReference type="NCBI Taxonomy" id="936138"/>
    <lineage>
        <taxon>Bacteria</taxon>
        <taxon>Pseudomonadati</taxon>
        <taxon>Aquificota</taxon>
        <taxon>Aquificia</taxon>
        <taxon>Desulfurobacteriales</taxon>
        <taxon>Desulfurobacteriaceae</taxon>
        <taxon>Phorcysia</taxon>
    </lineage>
</organism>
<name>A0A4V6NCV7_9BACT</name>
<dbReference type="PANTHER" id="PTHR35149:SF2">
    <property type="entry name" value="DUF262 DOMAIN-CONTAINING PROTEIN"/>
    <property type="match status" value="1"/>
</dbReference>
<evidence type="ECO:0000259" key="2">
    <source>
        <dbReference type="Pfam" id="PF07510"/>
    </source>
</evidence>
<dbReference type="Proteomes" id="UP000295777">
    <property type="component" value="Unassembled WGS sequence"/>
</dbReference>
<dbReference type="RefSeq" id="WP_132527677.1">
    <property type="nucleotide sequence ID" value="NZ_SMFV01000007.1"/>
</dbReference>
<dbReference type="PANTHER" id="PTHR35149">
    <property type="entry name" value="SLL5132 PROTEIN"/>
    <property type="match status" value="1"/>
</dbReference>
<proteinExistence type="predicted"/>
<feature type="domain" description="GmrSD restriction endonucleases N-terminal" evidence="1">
    <location>
        <begin position="15"/>
        <end position="216"/>
    </location>
</feature>
<dbReference type="OrthoDB" id="9798761at2"/>
<gene>
    <name evidence="3" type="ORF">CLV27_1661</name>
</gene>